<dbReference type="Proteomes" id="UP001165986">
    <property type="component" value="Unassembled WGS sequence"/>
</dbReference>
<evidence type="ECO:0000313" key="2">
    <source>
        <dbReference type="Proteomes" id="UP001165986"/>
    </source>
</evidence>
<dbReference type="EMBL" id="VJXY01000105">
    <property type="protein sequence ID" value="MBD6621042.1"/>
    <property type="molecule type" value="Genomic_DNA"/>
</dbReference>
<dbReference type="AlphaFoldDB" id="A0AA41BA84"/>
<proteinExistence type="predicted"/>
<dbReference type="RefSeq" id="WP_225226237.1">
    <property type="nucleotide sequence ID" value="NZ_VJXY01000105.1"/>
</dbReference>
<gene>
    <name evidence="1" type="ORF">FNW02_36295</name>
</gene>
<organism evidence="1 2">
    <name type="scientific">Komarekiella delphini-convector SJRDD-AB1</name>
    <dbReference type="NCBI Taxonomy" id="2593771"/>
    <lineage>
        <taxon>Bacteria</taxon>
        <taxon>Bacillati</taxon>
        <taxon>Cyanobacteriota</taxon>
        <taxon>Cyanophyceae</taxon>
        <taxon>Nostocales</taxon>
        <taxon>Nostocaceae</taxon>
        <taxon>Komarekiella</taxon>
        <taxon>Komarekiella delphini-convector</taxon>
    </lineage>
</organism>
<sequence length="134" mass="15351">MTENNQIIFGRTDEARTDEAVIARSKSKKSAASKKQESPYKRFHVIIPIEDMLWASQQKSSVTQLWQECWTADPYGSRWMPLSTGLGYSTFIAAKKILSDSGLFIFKPDKSIQDGRETVGWMIRNLHGSRMKEF</sequence>
<evidence type="ECO:0000313" key="1">
    <source>
        <dbReference type="EMBL" id="MBD6621042.1"/>
    </source>
</evidence>
<comment type="caution">
    <text evidence="1">The sequence shown here is derived from an EMBL/GenBank/DDBJ whole genome shotgun (WGS) entry which is preliminary data.</text>
</comment>
<accession>A0AA41BA84</accession>
<protein>
    <submittedName>
        <fullName evidence="1">Uncharacterized protein</fullName>
    </submittedName>
</protein>
<reference evidence="1" key="1">
    <citation type="submission" date="2019-07" db="EMBL/GenBank/DDBJ databases">
        <title>Toxilogical consequences of a new and cryptic species of cyanobacteria (Komarekiella delphini-convector) recovered from the epidermis of a bottlenose dolphin and 1500 ft. in the air.</title>
        <authorList>
            <person name="Brown A.O."/>
            <person name="Dvorak P."/>
            <person name="Villanueva C.D."/>
            <person name="Foss A.J."/>
            <person name="Garvey A.D."/>
            <person name="Gibson Q.A."/>
            <person name="Johansen J.R."/>
            <person name="Casamatta D.A."/>
        </authorList>
    </citation>
    <scope>NUCLEOTIDE SEQUENCE</scope>
    <source>
        <strain evidence="1">SJRDD-AB1</strain>
    </source>
</reference>
<keyword evidence="2" id="KW-1185">Reference proteome</keyword>
<name>A0AA41BA84_9NOST</name>